<sequence>MIEVGVMLQQRKTLPLKNALATSTGFNGALASKLDYTFSNVSSTKEVVVTPMPTPAALPPGAWMLVPGTNRRATCAASYNKSGGCRTQKTSGEPQPILGSKPRVAVMAKREIEKDGVKTWKDNKLKFCVNYTCCTRVLLKLYFRVPPMPTDLPVHPEVELTAEMRNASGALTFRE</sequence>
<keyword evidence="2" id="KW-1185">Reference proteome</keyword>
<reference evidence="1 2" key="1">
    <citation type="journal article" date="2015" name="Genome Biol. Evol.">
        <title>Comparative Genomics of a Bacterivorous Green Alga Reveals Evolutionary Causalities and Consequences of Phago-Mixotrophic Mode of Nutrition.</title>
        <authorList>
            <person name="Burns J.A."/>
            <person name="Paasch A."/>
            <person name="Narechania A."/>
            <person name="Kim E."/>
        </authorList>
    </citation>
    <scope>NUCLEOTIDE SEQUENCE [LARGE SCALE GENOMIC DNA]</scope>
    <source>
        <strain evidence="1 2">PLY_AMNH</strain>
    </source>
</reference>
<organism evidence="1 2">
    <name type="scientific">Cymbomonas tetramitiformis</name>
    <dbReference type="NCBI Taxonomy" id="36881"/>
    <lineage>
        <taxon>Eukaryota</taxon>
        <taxon>Viridiplantae</taxon>
        <taxon>Chlorophyta</taxon>
        <taxon>Pyramimonadophyceae</taxon>
        <taxon>Pyramimonadales</taxon>
        <taxon>Pyramimonadaceae</taxon>
        <taxon>Cymbomonas</taxon>
    </lineage>
</organism>
<dbReference type="AlphaFoldDB" id="A0AAE0GJY0"/>
<evidence type="ECO:0000313" key="2">
    <source>
        <dbReference type="Proteomes" id="UP001190700"/>
    </source>
</evidence>
<dbReference type="EMBL" id="LGRX02004755">
    <property type="protein sequence ID" value="KAK3279629.1"/>
    <property type="molecule type" value="Genomic_DNA"/>
</dbReference>
<comment type="caution">
    <text evidence="1">The sequence shown here is derived from an EMBL/GenBank/DDBJ whole genome shotgun (WGS) entry which is preliminary data.</text>
</comment>
<proteinExistence type="predicted"/>
<protein>
    <submittedName>
        <fullName evidence="1">Uncharacterized protein</fullName>
    </submittedName>
</protein>
<name>A0AAE0GJY0_9CHLO</name>
<accession>A0AAE0GJY0</accession>
<gene>
    <name evidence="1" type="ORF">CYMTET_12491</name>
</gene>
<evidence type="ECO:0000313" key="1">
    <source>
        <dbReference type="EMBL" id="KAK3279629.1"/>
    </source>
</evidence>
<dbReference type="Proteomes" id="UP001190700">
    <property type="component" value="Unassembled WGS sequence"/>
</dbReference>